<dbReference type="GO" id="GO:0034599">
    <property type="term" value="P:cellular response to oxidative stress"/>
    <property type="evidence" value="ECO:0007669"/>
    <property type="project" value="TreeGrafter"/>
</dbReference>
<dbReference type="PANTHER" id="PTHR45694:SF18">
    <property type="entry name" value="GLUTAREDOXIN-1-RELATED"/>
    <property type="match status" value="1"/>
</dbReference>
<evidence type="ECO:0000259" key="6">
    <source>
        <dbReference type="Pfam" id="PF00462"/>
    </source>
</evidence>
<organism evidence="7">
    <name type="scientific">hydrothermal vent metagenome</name>
    <dbReference type="NCBI Taxonomy" id="652676"/>
    <lineage>
        <taxon>unclassified sequences</taxon>
        <taxon>metagenomes</taxon>
        <taxon>ecological metagenomes</taxon>
    </lineage>
</organism>
<keyword evidence="4" id="KW-1015">Disulfide bond</keyword>
<dbReference type="PROSITE" id="PS51354">
    <property type="entry name" value="GLUTAREDOXIN_2"/>
    <property type="match status" value="1"/>
</dbReference>
<evidence type="ECO:0000256" key="3">
    <source>
        <dbReference type="ARBA" id="ARBA00022982"/>
    </source>
</evidence>
<dbReference type="SUPFAM" id="SSF52833">
    <property type="entry name" value="Thioredoxin-like"/>
    <property type="match status" value="1"/>
</dbReference>
<dbReference type="NCBIfam" id="TIGR02181">
    <property type="entry name" value="GRX_bact"/>
    <property type="match status" value="1"/>
</dbReference>
<accession>A0A3B0ZL91</accession>
<dbReference type="PROSITE" id="PS00195">
    <property type="entry name" value="GLUTAREDOXIN_1"/>
    <property type="match status" value="1"/>
</dbReference>
<dbReference type="AlphaFoldDB" id="A0A3B0ZL91"/>
<keyword evidence="2" id="KW-0813">Transport</keyword>
<dbReference type="Pfam" id="PF00462">
    <property type="entry name" value="Glutaredoxin"/>
    <property type="match status" value="1"/>
</dbReference>
<dbReference type="GO" id="GO:0015038">
    <property type="term" value="F:glutathione disulfide oxidoreductase activity"/>
    <property type="evidence" value="ECO:0007669"/>
    <property type="project" value="TreeGrafter"/>
</dbReference>
<dbReference type="InterPro" id="IPR011900">
    <property type="entry name" value="GRX_bact"/>
</dbReference>
<evidence type="ECO:0000256" key="1">
    <source>
        <dbReference type="ARBA" id="ARBA00007787"/>
    </source>
</evidence>
<evidence type="ECO:0000256" key="5">
    <source>
        <dbReference type="ARBA" id="ARBA00023284"/>
    </source>
</evidence>
<reference evidence="7" key="1">
    <citation type="submission" date="2018-06" db="EMBL/GenBank/DDBJ databases">
        <authorList>
            <person name="Zhirakovskaya E."/>
        </authorList>
    </citation>
    <scope>NUCLEOTIDE SEQUENCE</scope>
</reference>
<dbReference type="Gene3D" id="3.40.30.10">
    <property type="entry name" value="Glutaredoxin"/>
    <property type="match status" value="1"/>
</dbReference>
<protein>
    <submittedName>
        <fullName evidence="7">Glutaredoxin 3 (Grx3)</fullName>
    </submittedName>
</protein>
<dbReference type="EMBL" id="UOFL01000217">
    <property type="protein sequence ID" value="VAW81416.1"/>
    <property type="molecule type" value="Genomic_DNA"/>
</dbReference>
<dbReference type="PRINTS" id="PR00160">
    <property type="entry name" value="GLUTAREDOXIN"/>
</dbReference>
<keyword evidence="3" id="KW-0249">Electron transport</keyword>
<dbReference type="InterPro" id="IPR036249">
    <property type="entry name" value="Thioredoxin-like_sf"/>
</dbReference>
<evidence type="ECO:0000256" key="4">
    <source>
        <dbReference type="ARBA" id="ARBA00023157"/>
    </source>
</evidence>
<dbReference type="InterPro" id="IPR002109">
    <property type="entry name" value="Glutaredoxin"/>
</dbReference>
<sequence>MPKIEMYSTTVCPYCNRAEMLLKNKGVEIDKIMIDQDADAFKAMMSRSNGRRTVPQIFIDDRHIGGFDDLYELDMDGELDPLLAKK</sequence>
<gene>
    <name evidence="7" type="ORF">MNBD_GAMMA12-2813</name>
</gene>
<dbReference type="GO" id="GO:0045454">
    <property type="term" value="P:cell redox homeostasis"/>
    <property type="evidence" value="ECO:0007669"/>
    <property type="project" value="InterPro"/>
</dbReference>
<name>A0A3B0ZL91_9ZZZZ</name>
<feature type="domain" description="Glutaredoxin" evidence="6">
    <location>
        <begin position="4"/>
        <end position="64"/>
    </location>
</feature>
<dbReference type="InterPro" id="IPR011767">
    <property type="entry name" value="GLR_AS"/>
</dbReference>
<comment type="similarity">
    <text evidence="1">Belongs to the glutaredoxin family.</text>
</comment>
<dbReference type="InterPro" id="IPR014025">
    <property type="entry name" value="Glutaredoxin_subgr"/>
</dbReference>
<evidence type="ECO:0000313" key="7">
    <source>
        <dbReference type="EMBL" id="VAW81416.1"/>
    </source>
</evidence>
<evidence type="ECO:0000256" key="2">
    <source>
        <dbReference type="ARBA" id="ARBA00022448"/>
    </source>
</evidence>
<keyword evidence="5" id="KW-0676">Redox-active center</keyword>
<dbReference type="PANTHER" id="PTHR45694">
    <property type="entry name" value="GLUTAREDOXIN 2"/>
    <property type="match status" value="1"/>
</dbReference>
<dbReference type="CDD" id="cd03418">
    <property type="entry name" value="GRX_GRXb_1_3_like"/>
    <property type="match status" value="1"/>
</dbReference>
<proteinExistence type="inferred from homology"/>
<dbReference type="GO" id="GO:0005737">
    <property type="term" value="C:cytoplasm"/>
    <property type="evidence" value="ECO:0007669"/>
    <property type="project" value="TreeGrafter"/>
</dbReference>